<keyword evidence="3" id="KW-1185">Reference proteome</keyword>
<name>B8BUH1_THAPS</name>
<dbReference type="OMA" id="FANEQHW"/>
<feature type="compositionally biased region" description="Basic residues" evidence="1">
    <location>
        <begin position="432"/>
        <end position="442"/>
    </location>
</feature>
<dbReference type="PaxDb" id="35128-Thaps2479"/>
<reference evidence="2 3" key="2">
    <citation type="journal article" date="2008" name="Nature">
        <title>The Phaeodactylum genome reveals the evolutionary history of diatom genomes.</title>
        <authorList>
            <person name="Bowler C."/>
            <person name="Allen A.E."/>
            <person name="Badger J.H."/>
            <person name="Grimwood J."/>
            <person name="Jabbari K."/>
            <person name="Kuo A."/>
            <person name="Maheswari U."/>
            <person name="Martens C."/>
            <person name="Maumus F."/>
            <person name="Otillar R.P."/>
            <person name="Rayko E."/>
            <person name="Salamov A."/>
            <person name="Vandepoele K."/>
            <person name="Beszteri B."/>
            <person name="Gruber A."/>
            <person name="Heijde M."/>
            <person name="Katinka M."/>
            <person name="Mock T."/>
            <person name="Valentin K."/>
            <person name="Verret F."/>
            <person name="Berges J.A."/>
            <person name="Brownlee C."/>
            <person name="Cadoret J.P."/>
            <person name="Chiovitti A."/>
            <person name="Choi C.J."/>
            <person name="Coesel S."/>
            <person name="De Martino A."/>
            <person name="Detter J.C."/>
            <person name="Durkin C."/>
            <person name="Falciatore A."/>
            <person name="Fournet J."/>
            <person name="Haruta M."/>
            <person name="Huysman M.J."/>
            <person name="Jenkins B.D."/>
            <person name="Jiroutova K."/>
            <person name="Jorgensen R.E."/>
            <person name="Joubert Y."/>
            <person name="Kaplan A."/>
            <person name="Kroger N."/>
            <person name="Kroth P.G."/>
            <person name="La Roche J."/>
            <person name="Lindquist E."/>
            <person name="Lommer M."/>
            <person name="Martin-Jezequel V."/>
            <person name="Lopez P.J."/>
            <person name="Lucas S."/>
            <person name="Mangogna M."/>
            <person name="McGinnis K."/>
            <person name="Medlin L.K."/>
            <person name="Montsant A."/>
            <person name="Oudot-Le Secq M.P."/>
            <person name="Napoli C."/>
            <person name="Obornik M."/>
            <person name="Parker M.S."/>
            <person name="Petit J.L."/>
            <person name="Porcel B.M."/>
            <person name="Poulsen N."/>
            <person name="Robison M."/>
            <person name="Rychlewski L."/>
            <person name="Rynearson T.A."/>
            <person name="Schmutz J."/>
            <person name="Shapiro H."/>
            <person name="Siaut M."/>
            <person name="Stanley M."/>
            <person name="Sussman M.R."/>
            <person name="Taylor A.R."/>
            <person name="Vardi A."/>
            <person name="von Dassow P."/>
            <person name="Vyverman W."/>
            <person name="Willis A."/>
            <person name="Wyrwicz L.S."/>
            <person name="Rokhsar D.S."/>
            <person name="Weissenbach J."/>
            <person name="Armbrust E.V."/>
            <person name="Green B.R."/>
            <person name="Van de Peer Y."/>
            <person name="Grigoriev I.V."/>
        </authorList>
    </citation>
    <scope>NUCLEOTIDE SEQUENCE [LARGE SCALE GENOMIC DNA]</scope>
    <source>
        <strain evidence="2 3">CCMP1335</strain>
    </source>
</reference>
<dbReference type="GeneID" id="7450366"/>
<dbReference type="GO" id="GO:0000175">
    <property type="term" value="F:3'-5'-RNA exonuclease activity"/>
    <property type="evidence" value="ECO:0000318"/>
    <property type="project" value="GO_Central"/>
</dbReference>
<dbReference type="RefSeq" id="XP_002287844.1">
    <property type="nucleotide sequence ID" value="XM_002287808.1"/>
</dbReference>
<sequence>MTCEDDVKNDESNYDHTTRQQKRGRTSRKEDEGGQIDIQPTTDQTKPLFVLPTWISPLVNVDVSPYGIILPEQAELNKIAERNVRVLQADAAVTNAIFYKRDKWRPYTNSKSYNYSNTTTCVVQAFLSVDDGMDQSEKNADPIVITSIHLDAQREEKRVQQLLRCLEQTIASSSTPYIPPLIIAGDYNAELFRGSCLYEFLSRDGETEEPVASSIDATKTQEMQFECSKALRLPSNTSPSKEEMKSWYELHDSVANYVTDHCWTLKRIDTGCTRVAYDHDEEVSNGNGDATMKPKDETATNSDSTMEQLQGSMAQWHLDHFVYTPLTLTSLGKWATLEDDHHSAKFGLPNRIIPTDHLPIAASFRRLRHPRLSKEEKDTVVAAMDEINNRHNLELETIQTETDRVKEELEQQQRLKDEQQSAEPENTEVQRTKKPKKSKKSRPSPEIIQHVRDSRARIKQLKADQSAERHKFIGCKSVLERMELQHSLGGRSCRQWAEDG</sequence>
<evidence type="ECO:0008006" key="4">
    <source>
        <dbReference type="Google" id="ProtNLM"/>
    </source>
</evidence>
<dbReference type="SUPFAM" id="SSF56219">
    <property type="entry name" value="DNase I-like"/>
    <property type="match status" value="1"/>
</dbReference>
<feature type="region of interest" description="Disordered" evidence="1">
    <location>
        <begin position="408"/>
        <end position="453"/>
    </location>
</feature>
<dbReference type="InterPro" id="IPR036691">
    <property type="entry name" value="Endo/exonu/phosph_ase_sf"/>
</dbReference>
<accession>B8BUH1</accession>
<dbReference type="Proteomes" id="UP000001449">
    <property type="component" value="Chromosome 2"/>
</dbReference>
<dbReference type="AlphaFoldDB" id="B8BUH1"/>
<organism evidence="2 3">
    <name type="scientific">Thalassiosira pseudonana</name>
    <name type="common">Marine diatom</name>
    <name type="synonym">Cyclotella nana</name>
    <dbReference type="NCBI Taxonomy" id="35128"/>
    <lineage>
        <taxon>Eukaryota</taxon>
        <taxon>Sar</taxon>
        <taxon>Stramenopiles</taxon>
        <taxon>Ochrophyta</taxon>
        <taxon>Bacillariophyta</taxon>
        <taxon>Coscinodiscophyceae</taxon>
        <taxon>Thalassiosirophycidae</taxon>
        <taxon>Thalassiosirales</taxon>
        <taxon>Thalassiosiraceae</taxon>
        <taxon>Thalassiosira</taxon>
    </lineage>
</organism>
<evidence type="ECO:0000256" key="1">
    <source>
        <dbReference type="SAM" id="MobiDB-lite"/>
    </source>
</evidence>
<dbReference type="PANTHER" id="PTHR12121:SF37">
    <property type="entry name" value="2',5'-PHOSPHODIESTERASE 12"/>
    <property type="match status" value="1"/>
</dbReference>
<protein>
    <recommendedName>
        <fullName evidence="4">Endonuclease/exonuclease/phosphatase domain-containing protein</fullName>
    </recommendedName>
</protein>
<dbReference type="GO" id="GO:0000288">
    <property type="term" value="P:nuclear-transcribed mRNA catabolic process, deadenylation-dependent decay"/>
    <property type="evidence" value="ECO:0000318"/>
    <property type="project" value="GO_Central"/>
</dbReference>
<gene>
    <name evidence="2" type="ORF">THAPSDRAFT_2479</name>
</gene>
<feature type="compositionally biased region" description="Basic and acidic residues" evidence="1">
    <location>
        <begin position="1"/>
        <end position="18"/>
    </location>
</feature>
<dbReference type="InterPro" id="IPR050410">
    <property type="entry name" value="CCR4/nocturin_mRNA_transcr"/>
</dbReference>
<dbReference type="InParanoid" id="B8BUH1"/>
<reference evidence="2 3" key="1">
    <citation type="journal article" date="2004" name="Science">
        <title>The genome of the diatom Thalassiosira pseudonana: ecology, evolution, and metabolism.</title>
        <authorList>
            <person name="Armbrust E.V."/>
            <person name="Berges J.A."/>
            <person name="Bowler C."/>
            <person name="Green B.R."/>
            <person name="Martinez D."/>
            <person name="Putnam N.H."/>
            <person name="Zhou S."/>
            <person name="Allen A.E."/>
            <person name="Apt K.E."/>
            <person name="Bechner M."/>
            <person name="Brzezinski M.A."/>
            <person name="Chaal B.K."/>
            <person name="Chiovitti A."/>
            <person name="Davis A.K."/>
            <person name="Demarest M.S."/>
            <person name="Detter J.C."/>
            <person name="Glavina T."/>
            <person name="Goodstein D."/>
            <person name="Hadi M.Z."/>
            <person name="Hellsten U."/>
            <person name="Hildebrand M."/>
            <person name="Jenkins B.D."/>
            <person name="Jurka J."/>
            <person name="Kapitonov V.V."/>
            <person name="Kroger N."/>
            <person name="Lau W.W."/>
            <person name="Lane T.W."/>
            <person name="Larimer F.W."/>
            <person name="Lippmeier J.C."/>
            <person name="Lucas S."/>
            <person name="Medina M."/>
            <person name="Montsant A."/>
            <person name="Obornik M."/>
            <person name="Parker M.S."/>
            <person name="Palenik B."/>
            <person name="Pazour G.J."/>
            <person name="Richardson P.M."/>
            <person name="Rynearson T.A."/>
            <person name="Saito M.A."/>
            <person name="Schwartz D.C."/>
            <person name="Thamatrakoln K."/>
            <person name="Valentin K."/>
            <person name="Vardi A."/>
            <person name="Wilkerson F.P."/>
            <person name="Rokhsar D.S."/>
        </authorList>
    </citation>
    <scope>NUCLEOTIDE SEQUENCE [LARGE SCALE GENOMIC DNA]</scope>
    <source>
        <strain evidence="2 3">CCMP1335</strain>
    </source>
</reference>
<dbReference type="KEGG" id="tps:THAPSDRAFT_2479"/>
<feature type="region of interest" description="Disordered" evidence="1">
    <location>
        <begin position="281"/>
        <end position="302"/>
    </location>
</feature>
<feature type="compositionally biased region" description="Basic and acidic residues" evidence="1">
    <location>
        <begin position="408"/>
        <end position="419"/>
    </location>
</feature>
<dbReference type="PANTHER" id="PTHR12121">
    <property type="entry name" value="CARBON CATABOLITE REPRESSOR PROTEIN 4"/>
    <property type="match status" value="1"/>
</dbReference>
<dbReference type="HOGENOM" id="CLU_545767_0_0_1"/>
<dbReference type="Gene3D" id="3.60.10.10">
    <property type="entry name" value="Endonuclease/exonuclease/phosphatase"/>
    <property type="match status" value="1"/>
</dbReference>
<evidence type="ECO:0000313" key="3">
    <source>
        <dbReference type="Proteomes" id="UP000001449"/>
    </source>
</evidence>
<dbReference type="GO" id="GO:0005739">
    <property type="term" value="C:mitochondrion"/>
    <property type="evidence" value="ECO:0000318"/>
    <property type="project" value="GO_Central"/>
</dbReference>
<evidence type="ECO:0000313" key="2">
    <source>
        <dbReference type="EMBL" id="EED95287.1"/>
    </source>
</evidence>
<proteinExistence type="predicted"/>
<dbReference type="eggNOG" id="ENOG502S9DN">
    <property type="taxonomic scope" value="Eukaryota"/>
</dbReference>
<dbReference type="EMBL" id="CM000639">
    <property type="protein sequence ID" value="EED95287.1"/>
    <property type="molecule type" value="Genomic_DNA"/>
</dbReference>
<feature type="region of interest" description="Disordered" evidence="1">
    <location>
        <begin position="1"/>
        <end position="41"/>
    </location>
</feature>